<evidence type="ECO:0000256" key="1">
    <source>
        <dbReference type="SAM" id="MobiDB-lite"/>
    </source>
</evidence>
<name>A0A9W4HY84_PENOL</name>
<dbReference type="AlphaFoldDB" id="A0A9W4HY84"/>
<dbReference type="EMBL" id="CAJVOS010000038">
    <property type="protein sequence ID" value="CAG8178110.1"/>
    <property type="molecule type" value="Genomic_DNA"/>
</dbReference>
<keyword evidence="3" id="KW-1185">Reference proteome</keyword>
<evidence type="ECO:0000313" key="3">
    <source>
        <dbReference type="Proteomes" id="UP001153618"/>
    </source>
</evidence>
<feature type="region of interest" description="Disordered" evidence="1">
    <location>
        <begin position="56"/>
        <end position="87"/>
    </location>
</feature>
<gene>
    <name evidence="2" type="ORF">POLS_LOCUS6863</name>
</gene>
<evidence type="ECO:0000313" key="2">
    <source>
        <dbReference type="EMBL" id="CAG8178110.1"/>
    </source>
</evidence>
<protein>
    <submittedName>
        <fullName evidence="2">Uncharacterized protein</fullName>
    </submittedName>
</protein>
<dbReference type="OrthoDB" id="4349176at2759"/>
<comment type="caution">
    <text evidence="2">The sequence shown here is derived from an EMBL/GenBank/DDBJ whole genome shotgun (WGS) entry which is preliminary data.</text>
</comment>
<organism evidence="2 3">
    <name type="scientific">Penicillium olsonii</name>
    <dbReference type="NCBI Taxonomy" id="99116"/>
    <lineage>
        <taxon>Eukaryota</taxon>
        <taxon>Fungi</taxon>
        <taxon>Dikarya</taxon>
        <taxon>Ascomycota</taxon>
        <taxon>Pezizomycotina</taxon>
        <taxon>Eurotiomycetes</taxon>
        <taxon>Eurotiomycetidae</taxon>
        <taxon>Eurotiales</taxon>
        <taxon>Aspergillaceae</taxon>
        <taxon>Penicillium</taxon>
    </lineage>
</organism>
<reference evidence="2" key="1">
    <citation type="submission" date="2021-07" db="EMBL/GenBank/DDBJ databases">
        <authorList>
            <person name="Branca A.L. A."/>
        </authorList>
    </citation>
    <scope>NUCLEOTIDE SEQUENCE</scope>
</reference>
<dbReference type="Proteomes" id="UP001153618">
    <property type="component" value="Unassembled WGS sequence"/>
</dbReference>
<proteinExistence type="predicted"/>
<sequence>MRLCSFLRDSKHHPLQPNFELPAMDLSSLEGPQMVNPKFIVQPDVPARIHHSRTPTHVLFSKPLPPRPASADATSPRHGQSIQQDWPSERLMDGNLRRSPARRRSPQYEGFYEYDPRSQHVPTLRIPQQYPSGHHVRRPRSCNPTNLIWLEDQKLWVVGNSIASPQDRFYERPPSHSTSPVSPLSGYHPMTFHRNEYDLHYSARADLPDHLPVHNDHGFGPPHIAQTRDDRVSRWMSVVERTHANRRG</sequence>
<feature type="compositionally biased region" description="Polar residues" evidence="1">
    <location>
        <begin position="77"/>
        <end position="86"/>
    </location>
</feature>
<accession>A0A9W4HY84</accession>